<keyword evidence="4" id="KW-1185">Reference proteome</keyword>
<name>V6IWU1_9BACL</name>
<evidence type="ECO:0000313" key="3">
    <source>
        <dbReference type="EMBL" id="EST11793.1"/>
    </source>
</evidence>
<dbReference type="Gene3D" id="3.40.50.620">
    <property type="entry name" value="HUPs"/>
    <property type="match status" value="1"/>
</dbReference>
<feature type="transmembrane region" description="Helical" evidence="1">
    <location>
        <begin position="168"/>
        <end position="186"/>
    </location>
</feature>
<gene>
    <name evidence="3" type="ORF">P343_08960</name>
</gene>
<dbReference type="InterPro" id="IPR014729">
    <property type="entry name" value="Rossmann-like_a/b/a_fold"/>
</dbReference>
<dbReference type="InterPro" id="IPR051599">
    <property type="entry name" value="Cell_Envelope_Assoc"/>
</dbReference>
<dbReference type="EMBL" id="AWTC01000008">
    <property type="protein sequence ID" value="EST11793.1"/>
    <property type="molecule type" value="Genomic_DNA"/>
</dbReference>
<dbReference type="Proteomes" id="UP000018296">
    <property type="component" value="Unassembled WGS sequence"/>
</dbReference>
<keyword evidence="1" id="KW-0472">Membrane</keyword>
<keyword evidence="1" id="KW-0812">Transmembrane</keyword>
<dbReference type="PANTHER" id="PTHR30336:SF20">
    <property type="entry name" value="DUF218 DOMAIN-CONTAINING PROTEIN"/>
    <property type="match status" value="1"/>
</dbReference>
<dbReference type="eggNOG" id="COG1434">
    <property type="taxonomic scope" value="Bacteria"/>
</dbReference>
<evidence type="ECO:0000256" key="1">
    <source>
        <dbReference type="SAM" id="Phobius"/>
    </source>
</evidence>
<dbReference type="CDD" id="cd06259">
    <property type="entry name" value="YdcF-like"/>
    <property type="match status" value="1"/>
</dbReference>
<feature type="domain" description="DUF218" evidence="2">
    <location>
        <begin position="37"/>
        <end position="158"/>
    </location>
</feature>
<dbReference type="Pfam" id="PF02698">
    <property type="entry name" value="DUF218"/>
    <property type="match status" value="1"/>
</dbReference>
<dbReference type="OrthoDB" id="9782395at2"/>
<dbReference type="PATRIC" id="fig|1395513.3.peg.1808"/>
<keyword evidence="1" id="KW-1133">Transmembrane helix</keyword>
<dbReference type="PANTHER" id="PTHR30336">
    <property type="entry name" value="INNER MEMBRANE PROTEIN, PROBABLE PERMEASE"/>
    <property type="match status" value="1"/>
</dbReference>
<protein>
    <recommendedName>
        <fullName evidence="2">DUF218 domain-containing protein</fullName>
    </recommendedName>
</protein>
<dbReference type="GO" id="GO:0005886">
    <property type="term" value="C:plasma membrane"/>
    <property type="evidence" value="ECO:0007669"/>
    <property type="project" value="TreeGrafter"/>
</dbReference>
<organism evidence="3 4">
    <name type="scientific">Sporolactobacillus laevolacticus DSM 442</name>
    <dbReference type="NCBI Taxonomy" id="1395513"/>
    <lineage>
        <taxon>Bacteria</taxon>
        <taxon>Bacillati</taxon>
        <taxon>Bacillota</taxon>
        <taxon>Bacilli</taxon>
        <taxon>Bacillales</taxon>
        <taxon>Sporolactobacillaceae</taxon>
        <taxon>Sporolactobacillus</taxon>
    </lineage>
</organism>
<sequence length="195" mass="22409">MLIVYILLAIFLYLVFLIVATRCYFKKKPYNDGQKKDVLIVLGYPTKKDGSVSVILRERVNRAVQLYHEGISNTIICSGAAAHNDFIEADVMAQALIDQGVPNNCIIRERHSKSTYQNIVNSKKIMQRMKLNSAVIVSSPWHLRKASSYAIKLGINHTVEKSKLPREYLIIGIGMIYIFEYTRMLITHWRYSQVK</sequence>
<reference evidence="3 4" key="1">
    <citation type="journal article" date="2013" name="Genome Announc.">
        <title>Genome Sequence of Sporolactobacillus laevolacticus DSM442, an Efficient Polymer-Grade D-Lactate Producer from Agricultural Waste Cottonseed as a Nitrogen Source.</title>
        <authorList>
            <person name="Wang H."/>
            <person name="Wang L."/>
            <person name="Ju J."/>
            <person name="Yu B."/>
            <person name="Ma Y."/>
        </authorList>
    </citation>
    <scope>NUCLEOTIDE SEQUENCE [LARGE SCALE GENOMIC DNA]</scope>
    <source>
        <strain evidence="3 4">DSM 442</strain>
    </source>
</reference>
<comment type="caution">
    <text evidence="3">The sequence shown here is derived from an EMBL/GenBank/DDBJ whole genome shotgun (WGS) entry which is preliminary data.</text>
</comment>
<accession>V6IWU1</accession>
<dbReference type="AlphaFoldDB" id="V6IWU1"/>
<dbReference type="STRING" id="1395513.P343_08960"/>
<dbReference type="RefSeq" id="WP_023510051.1">
    <property type="nucleotide sequence ID" value="NZ_AWTC01000008.1"/>
</dbReference>
<evidence type="ECO:0000313" key="4">
    <source>
        <dbReference type="Proteomes" id="UP000018296"/>
    </source>
</evidence>
<evidence type="ECO:0000259" key="2">
    <source>
        <dbReference type="Pfam" id="PF02698"/>
    </source>
</evidence>
<feature type="transmembrane region" description="Helical" evidence="1">
    <location>
        <begin position="6"/>
        <end position="25"/>
    </location>
</feature>
<proteinExistence type="predicted"/>
<dbReference type="InterPro" id="IPR003848">
    <property type="entry name" value="DUF218"/>
</dbReference>